<accession>A0A2D6YJH9</accession>
<evidence type="ECO:0000256" key="1">
    <source>
        <dbReference type="ARBA" id="ARBA00005417"/>
    </source>
</evidence>
<dbReference type="Gene3D" id="3.40.50.300">
    <property type="entry name" value="P-loop containing nucleotide triphosphate hydrolases"/>
    <property type="match status" value="1"/>
</dbReference>
<feature type="compositionally biased region" description="Basic and acidic residues" evidence="5">
    <location>
        <begin position="14"/>
        <end position="28"/>
    </location>
</feature>
<dbReference type="InterPro" id="IPR027417">
    <property type="entry name" value="P-loop_NTPase"/>
</dbReference>
<keyword evidence="2" id="KW-0813">Transport</keyword>
<evidence type="ECO:0000256" key="4">
    <source>
        <dbReference type="ARBA" id="ARBA00022840"/>
    </source>
</evidence>
<dbReference type="InterPro" id="IPR050319">
    <property type="entry name" value="ABC_transp_ATP-bind"/>
</dbReference>
<dbReference type="AlphaFoldDB" id="A0A2D6YJH9"/>
<sequence>MLAAVPSPQKLQLKRKEATKSSEQEPRSSLVKIKDLDIVYESSAGLLKRSSFTAVSAAKFEIPTGKIIGLVGESGTGKTSLGRALLKATPFQTGSIIY</sequence>
<name>A0A2D6YJH9_9DELT</name>
<reference evidence="8" key="1">
    <citation type="submission" date="2017-09" db="EMBL/GenBank/DDBJ databases">
        <title>The Reconstruction of 2,631 Draft Metagenome-Assembled Genomes from the Global Oceans.</title>
        <authorList>
            <person name="Tully B.J."/>
            <person name="Graham E.D."/>
            <person name="Heidelberg J.F."/>
        </authorList>
    </citation>
    <scope>NUCLEOTIDE SEQUENCE [LARGE SCALE GENOMIC DNA]</scope>
</reference>
<keyword evidence="4" id="KW-0067">ATP-binding</keyword>
<comment type="similarity">
    <text evidence="1">Belongs to the ABC transporter superfamily.</text>
</comment>
<dbReference type="InterPro" id="IPR003439">
    <property type="entry name" value="ABC_transporter-like_ATP-bd"/>
</dbReference>
<evidence type="ECO:0000256" key="2">
    <source>
        <dbReference type="ARBA" id="ARBA00022448"/>
    </source>
</evidence>
<feature type="region of interest" description="Disordered" evidence="5">
    <location>
        <begin position="1"/>
        <end position="28"/>
    </location>
</feature>
<dbReference type="SUPFAM" id="SSF52540">
    <property type="entry name" value="P-loop containing nucleoside triphosphate hydrolases"/>
    <property type="match status" value="1"/>
</dbReference>
<dbReference type="Proteomes" id="UP000226525">
    <property type="component" value="Unassembled WGS sequence"/>
</dbReference>
<dbReference type="PANTHER" id="PTHR43776:SF7">
    <property type="entry name" value="D,D-DIPEPTIDE TRANSPORT ATP-BINDING PROTEIN DDPF-RELATED"/>
    <property type="match status" value="1"/>
</dbReference>
<dbReference type="Pfam" id="PF00005">
    <property type="entry name" value="ABC_tran"/>
    <property type="match status" value="1"/>
</dbReference>
<proteinExistence type="inferred from homology"/>
<dbReference type="PANTHER" id="PTHR43776">
    <property type="entry name" value="TRANSPORT ATP-BINDING PROTEIN"/>
    <property type="match status" value="1"/>
</dbReference>
<dbReference type="GO" id="GO:0016887">
    <property type="term" value="F:ATP hydrolysis activity"/>
    <property type="evidence" value="ECO:0007669"/>
    <property type="project" value="InterPro"/>
</dbReference>
<organism evidence="7 8">
    <name type="scientific">SAR324 cluster bacterium</name>
    <dbReference type="NCBI Taxonomy" id="2024889"/>
    <lineage>
        <taxon>Bacteria</taxon>
        <taxon>Deltaproteobacteria</taxon>
        <taxon>SAR324 cluster</taxon>
    </lineage>
</organism>
<evidence type="ECO:0000313" key="8">
    <source>
        <dbReference type="Proteomes" id="UP000226525"/>
    </source>
</evidence>
<gene>
    <name evidence="7" type="ORF">CMN54_07540</name>
</gene>
<feature type="domain" description="ABC transporter" evidence="6">
    <location>
        <begin position="58"/>
        <end position="96"/>
    </location>
</feature>
<keyword evidence="3" id="KW-0547">Nucleotide-binding</keyword>
<dbReference type="EMBL" id="NZEX01000087">
    <property type="protein sequence ID" value="MAH63282.1"/>
    <property type="molecule type" value="Genomic_DNA"/>
</dbReference>
<protein>
    <recommendedName>
        <fullName evidence="6">ABC transporter domain-containing protein</fullName>
    </recommendedName>
</protein>
<evidence type="ECO:0000259" key="6">
    <source>
        <dbReference type="Pfam" id="PF00005"/>
    </source>
</evidence>
<evidence type="ECO:0000256" key="5">
    <source>
        <dbReference type="SAM" id="MobiDB-lite"/>
    </source>
</evidence>
<evidence type="ECO:0000313" key="7">
    <source>
        <dbReference type="EMBL" id="MAH63282.1"/>
    </source>
</evidence>
<dbReference type="GO" id="GO:0005524">
    <property type="term" value="F:ATP binding"/>
    <property type="evidence" value="ECO:0007669"/>
    <property type="project" value="UniProtKB-KW"/>
</dbReference>
<evidence type="ECO:0000256" key="3">
    <source>
        <dbReference type="ARBA" id="ARBA00022741"/>
    </source>
</evidence>
<comment type="caution">
    <text evidence="7">The sequence shown here is derived from an EMBL/GenBank/DDBJ whole genome shotgun (WGS) entry which is preliminary data.</text>
</comment>